<comment type="caution">
    <text evidence="2">The sequence shown here is derived from an EMBL/GenBank/DDBJ whole genome shotgun (WGS) entry which is preliminary data.</text>
</comment>
<evidence type="ECO:0000313" key="3">
    <source>
        <dbReference type="Proteomes" id="UP000193719"/>
    </source>
</evidence>
<gene>
    <name evidence="2" type="ORF">BCR36DRAFT_63761</name>
</gene>
<evidence type="ECO:0000259" key="1">
    <source>
        <dbReference type="Pfam" id="PF14780"/>
    </source>
</evidence>
<dbReference type="Proteomes" id="UP000193719">
    <property type="component" value="Unassembled WGS sequence"/>
</dbReference>
<proteinExistence type="predicted"/>
<reference evidence="2 3" key="1">
    <citation type="submission" date="2016-08" db="EMBL/GenBank/DDBJ databases">
        <title>Genomes of anaerobic fungi encode conserved fungal cellulosomes for biomass hydrolysis.</title>
        <authorList>
            <consortium name="DOE Joint Genome Institute"/>
            <person name="Haitjema C.H."/>
            <person name="Gilmore S.P."/>
            <person name="Henske J.K."/>
            <person name="Solomon K.V."/>
            <person name="De Groot R."/>
            <person name="Kuo A."/>
            <person name="Mondo S.J."/>
            <person name="Salamov A.A."/>
            <person name="Labutti K."/>
            <person name="Zhao Z."/>
            <person name="Chiniquy J."/>
            <person name="Barry K."/>
            <person name="Brewer H.M."/>
            <person name="Purvine S.O."/>
            <person name="Wright A.T."/>
            <person name="Boxma B."/>
            <person name="Van Alen T."/>
            <person name="Hackstein J.H."/>
            <person name="Baker S.E."/>
            <person name="Grigoriev I.V."/>
            <person name="O'Malley M.A."/>
        </authorList>
    </citation>
    <scope>NUCLEOTIDE SEQUENCE [LARGE SCALE GENOMIC DNA]</scope>
    <source>
        <strain evidence="3">finn</strain>
    </source>
</reference>
<dbReference type="PANTHER" id="PTHR34761">
    <property type="entry name" value="NUCLEOLUS AND NEURAL PROGENITOR PROTEIN"/>
    <property type="match status" value="1"/>
</dbReference>
<name>A0A1Y1V977_9FUNG</name>
<dbReference type="OrthoDB" id="114080at2759"/>
<dbReference type="InterPro" id="IPR052835">
    <property type="entry name" value="Nepro"/>
</dbReference>
<dbReference type="Pfam" id="PF14780">
    <property type="entry name" value="NEPRO_N"/>
    <property type="match status" value="1"/>
</dbReference>
<accession>A0A1Y1V977</accession>
<dbReference type="InterPro" id="IPR027951">
    <property type="entry name" value="Nepro_N"/>
</dbReference>
<dbReference type="EMBL" id="MCFH01000022">
    <property type="protein sequence ID" value="ORX50078.1"/>
    <property type="molecule type" value="Genomic_DNA"/>
</dbReference>
<reference evidence="2 3" key="2">
    <citation type="submission" date="2016-08" db="EMBL/GenBank/DDBJ databases">
        <title>Pervasive Adenine N6-methylation of Active Genes in Fungi.</title>
        <authorList>
            <consortium name="DOE Joint Genome Institute"/>
            <person name="Mondo S.J."/>
            <person name="Dannebaum R.O."/>
            <person name="Kuo R.C."/>
            <person name="Labutti K."/>
            <person name="Haridas S."/>
            <person name="Kuo A."/>
            <person name="Salamov A."/>
            <person name="Ahrendt S.R."/>
            <person name="Lipzen A."/>
            <person name="Sullivan W."/>
            <person name="Andreopoulos W.B."/>
            <person name="Clum A."/>
            <person name="Lindquist E."/>
            <person name="Daum C."/>
            <person name="Ramamoorthy G.K."/>
            <person name="Gryganskyi A."/>
            <person name="Culley D."/>
            <person name="Magnuson J.K."/>
            <person name="James T.Y."/>
            <person name="O'Malley M.A."/>
            <person name="Stajich J.E."/>
            <person name="Spatafora J.W."/>
            <person name="Visel A."/>
            <person name="Grigoriev I.V."/>
        </authorList>
    </citation>
    <scope>NUCLEOTIDE SEQUENCE [LARGE SCALE GENOMIC DNA]</scope>
    <source>
        <strain evidence="3">finn</strain>
    </source>
</reference>
<dbReference type="GO" id="GO:0005634">
    <property type="term" value="C:nucleus"/>
    <property type="evidence" value="ECO:0007669"/>
    <property type="project" value="TreeGrafter"/>
</dbReference>
<sequence>MNWNKRSLELPVCPEEDTDTGLVNNGWVPKLYYFQRLFTKKQLYEEIAIIQRILYKNTLQHRKSAHLRKLVELSRCLKRFQELNLSDIMDKIIPTKTGDKDIYKLPSREMVSFFLTRLVGGYKLLSKTINVLEDTYVAFHAILRQGLFMPFALIVMSSTSRLHIYFQFVLKEMNLCYKMSYHWMSTLKQVKNKEYEIGLTESIDDIVIHSKYDFINYIFIYL</sequence>
<dbReference type="PANTHER" id="PTHR34761:SF1">
    <property type="entry name" value="NUCLEOLUS AND NEURAL PROGENITOR PROTEIN"/>
    <property type="match status" value="1"/>
</dbReference>
<organism evidence="2 3">
    <name type="scientific">Piromyces finnis</name>
    <dbReference type="NCBI Taxonomy" id="1754191"/>
    <lineage>
        <taxon>Eukaryota</taxon>
        <taxon>Fungi</taxon>
        <taxon>Fungi incertae sedis</taxon>
        <taxon>Chytridiomycota</taxon>
        <taxon>Chytridiomycota incertae sedis</taxon>
        <taxon>Neocallimastigomycetes</taxon>
        <taxon>Neocallimastigales</taxon>
        <taxon>Neocallimastigaceae</taxon>
        <taxon>Piromyces</taxon>
    </lineage>
</organism>
<dbReference type="AlphaFoldDB" id="A0A1Y1V977"/>
<keyword evidence="3" id="KW-1185">Reference proteome</keyword>
<feature type="domain" description="Nucleolus and neural progenitor protein-like N-terminal" evidence="1">
    <location>
        <begin position="3"/>
        <end position="178"/>
    </location>
</feature>
<evidence type="ECO:0000313" key="2">
    <source>
        <dbReference type="EMBL" id="ORX50078.1"/>
    </source>
</evidence>
<protein>
    <recommendedName>
        <fullName evidence="1">Nucleolus and neural progenitor protein-like N-terminal domain-containing protein</fullName>
    </recommendedName>
</protein>